<dbReference type="KEGG" id="prz:GZH47_33595"/>
<proteinExistence type="predicted"/>
<geneLocation type="plasmid" evidence="1 2">
    <name>unnamed2</name>
</geneLocation>
<gene>
    <name evidence="1" type="ORF">GZH47_33595</name>
</gene>
<evidence type="ECO:0000313" key="2">
    <source>
        <dbReference type="Proteomes" id="UP000479114"/>
    </source>
</evidence>
<name>A0A6C0PBD3_9BACL</name>
<keyword evidence="2" id="KW-1185">Reference proteome</keyword>
<reference evidence="1 2" key="1">
    <citation type="submission" date="2020-02" db="EMBL/GenBank/DDBJ databases">
        <title>Paenibacillus sp. nov., isolated from rhizosphere soil of tomato.</title>
        <authorList>
            <person name="Weon H.-Y."/>
            <person name="Lee S.A."/>
        </authorList>
    </citation>
    <scope>NUCLEOTIDE SEQUENCE [LARGE SCALE GENOMIC DNA]</scope>
    <source>
        <strain evidence="1 2">14171R-81</strain>
        <plasmid evidence="1 2">unnamed2</plasmid>
    </source>
</reference>
<accession>A0A6C0PBD3</accession>
<sequence>MELVKAYCRLHGDPVVWRVQRPYGHLPGKITSVAFDLEIPISARLLSTTFGAGGTELQDGSYMAASYTGQAELAIAFPNNEACNRFFMYMTSTPCVNIHFGDELLQKAYLVSYQVRLNGPDDPMTVEGSFIFESMRHLSNNG</sequence>
<evidence type="ECO:0000313" key="1">
    <source>
        <dbReference type="EMBL" id="QHW35828.1"/>
    </source>
</evidence>
<dbReference type="AlphaFoldDB" id="A0A6C0PBD3"/>
<dbReference type="Proteomes" id="UP000479114">
    <property type="component" value="Plasmid unnamed2"/>
</dbReference>
<organism evidence="1 2">
    <name type="scientific">Paenibacillus rhizovicinus</name>
    <dbReference type="NCBI Taxonomy" id="2704463"/>
    <lineage>
        <taxon>Bacteria</taxon>
        <taxon>Bacillati</taxon>
        <taxon>Bacillota</taxon>
        <taxon>Bacilli</taxon>
        <taxon>Bacillales</taxon>
        <taxon>Paenibacillaceae</taxon>
        <taxon>Paenibacillus</taxon>
    </lineage>
</organism>
<protein>
    <submittedName>
        <fullName evidence="1">Uncharacterized protein</fullName>
    </submittedName>
</protein>
<dbReference type="RefSeq" id="WP_162645962.1">
    <property type="nucleotide sequence ID" value="NZ_CP048288.1"/>
</dbReference>
<keyword evidence="1" id="KW-0614">Plasmid</keyword>
<dbReference type="EMBL" id="CP048288">
    <property type="protein sequence ID" value="QHW35828.1"/>
    <property type="molecule type" value="Genomic_DNA"/>
</dbReference>